<protein>
    <submittedName>
        <fullName evidence="1">Uncharacterized protein</fullName>
    </submittedName>
</protein>
<accession>A0A645HQK3</accession>
<comment type="caution">
    <text evidence="1">The sequence shown here is derived from an EMBL/GenBank/DDBJ whole genome shotgun (WGS) entry which is preliminary data.</text>
</comment>
<proteinExistence type="predicted"/>
<sequence length="94" mass="10632">MKGAAQRIYFGDIISKLLIPGVPDVSEVVQHFGKQLVVDRKHRVTINNVPLVFCHPHTLHQSEPLVYLVERLGIKHLDAVDLELCQRIVACAKR</sequence>
<gene>
    <name evidence="1" type="ORF">SDC9_188057</name>
</gene>
<dbReference type="AlphaFoldDB" id="A0A645HQK3"/>
<name>A0A645HQK3_9ZZZZ</name>
<reference evidence="1" key="1">
    <citation type="submission" date="2019-08" db="EMBL/GenBank/DDBJ databases">
        <authorList>
            <person name="Kucharzyk K."/>
            <person name="Murdoch R.W."/>
            <person name="Higgins S."/>
            <person name="Loffler F."/>
        </authorList>
    </citation>
    <scope>NUCLEOTIDE SEQUENCE</scope>
</reference>
<evidence type="ECO:0000313" key="1">
    <source>
        <dbReference type="EMBL" id="MPN40519.1"/>
    </source>
</evidence>
<dbReference type="EMBL" id="VSSQ01096985">
    <property type="protein sequence ID" value="MPN40519.1"/>
    <property type="molecule type" value="Genomic_DNA"/>
</dbReference>
<organism evidence="1">
    <name type="scientific">bioreactor metagenome</name>
    <dbReference type="NCBI Taxonomy" id="1076179"/>
    <lineage>
        <taxon>unclassified sequences</taxon>
        <taxon>metagenomes</taxon>
        <taxon>ecological metagenomes</taxon>
    </lineage>
</organism>